<evidence type="ECO:0000313" key="2">
    <source>
        <dbReference type="Proteomes" id="UP000235220"/>
    </source>
</evidence>
<dbReference type="PANTHER" id="PTHR34222">
    <property type="entry name" value="GAG_PRE-INTEGRS DOMAIN-CONTAINING PROTEIN"/>
    <property type="match status" value="1"/>
</dbReference>
<protein>
    <submittedName>
        <fullName evidence="3">Uncharacterized protein LOC109021703</fullName>
    </submittedName>
</protein>
<sequence>MAMLCDLKDRFSQANGPRIFQLQKTIACLTQDNLTVSAYFTQMKGLWDELLNYIQLPSCSCGALQSLSDLQQQDYVMCFLIGLNDRYSHIRGQILLIDHLPPINKVLSLILQEERQRDIGSFMIPSIPSAALSSSSIGKPSAGSRASIRKDRPLCSHYGLQGHTVDKCFKLHGYPRGCCVKARSSTPYANQAISNDSNLSLPLSHTQCQQLLALLNPAPTHQAANTITSSLPDHLSGKFSFNNSVFSSINKPSKQFSDNDWIIDTGATDHMVHSISLFTSYQPVHNTVLKLPNGTSAHDLIHWRTIGRGQAKEGLYLLQPPPVHGFVSQNVSSDVDSFSVKPHTIGLDVKTADDPLLVFVFSLAFSCVMEIQEASYSIEILCRSRVSSNGFHSL</sequence>
<dbReference type="KEGG" id="jre:109021703"/>
<reference evidence="3" key="1">
    <citation type="submission" date="2025-08" db="UniProtKB">
        <authorList>
            <consortium name="RefSeq"/>
        </authorList>
    </citation>
    <scope>IDENTIFICATION</scope>
    <source>
        <tissue evidence="3">Leaves</tissue>
    </source>
</reference>
<dbReference type="Gramene" id="Jr02_15310_p1">
    <property type="protein sequence ID" value="cds.Jr02_15310_p1"/>
    <property type="gene ID" value="Jr02_15310"/>
</dbReference>
<dbReference type="PANTHER" id="PTHR34222:SF99">
    <property type="entry name" value="PROTEIN, PUTATIVE-RELATED"/>
    <property type="match status" value="1"/>
</dbReference>
<dbReference type="Proteomes" id="UP000235220">
    <property type="component" value="Chromosome 2"/>
</dbReference>
<name>A0A2I4HUW3_JUGRE</name>
<gene>
    <name evidence="3" type="primary">LOC109021703</name>
</gene>
<organism evidence="2 3">
    <name type="scientific">Juglans regia</name>
    <name type="common">English walnut</name>
    <dbReference type="NCBI Taxonomy" id="51240"/>
    <lineage>
        <taxon>Eukaryota</taxon>
        <taxon>Viridiplantae</taxon>
        <taxon>Streptophyta</taxon>
        <taxon>Embryophyta</taxon>
        <taxon>Tracheophyta</taxon>
        <taxon>Spermatophyta</taxon>
        <taxon>Magnoliopsida</taxon>
        <taxon>eudicotyledons</taxon>
        <taxon>Gunneridae</taxon>
        <taxon>Pentapetalae</taxon>
        <taxon>rosids</taxon>
        <taxon>fabids</taxon>
        <taxon>Fagales</taxon>
        <taxon>Juglandaceae</taxon>
        <taxon>Juglans</taxon>
    </lineage>
</organism>
<dbReference type="OrthoDB" id="5544992at2759"/>
<dbReference type="AlphaFoldDB" id="A0A2I4HUW3"/>
<evidence type="ECO:0000259" key="1">
    <source>
        <dbReference type="Pfam" id="PF22936"/>
    </source>
</evidence>
<evidence type="ECO:0000313" key="3">
    <source>
        <dbReference type="RefSeq" id="XP_018859939.1"/>
    </source>
</evidence>
<proteinExistence type="predicted"/>
<feature type="domain" description="Retrovirus-related Pol polyprotein from transposon TNT 1-94-like beta-barrel" evidence="1">
    <location>
        <begin position="261"/>
        <end position="296"/>
    </location>
</feature>
<dbReference type="RefSeq" id="XP_018859939.1">
    <property type="nucleotide sequence ID" value="XM_019004394.1"/>
</dbReference>
<keyword evidence="2" id="KW-1185">Reference proteome</keyword>
<accession>A0A2I4HUW3</accession>
<dbReference type="InterPro" id="IPR054722">
    <property type="entry name" value="PolX-like_BBD"/>
</dbReference>
<dbReference type="GeneID" id="109021703"/>
<dbReference type="Pfam" id="PF22936">
    <property type="entry name" value="Pol_BBD"/>
    <property type="match status" value="1"/>
</dbReference>